<keyword evidence="8" id="KW-1185">Reference proteome</keyword>
<evidence type="ECO:0000256" key="2">
    <source>
        <dbReference type="ARBA" id="ARBA00022454"/>
    </source>
</evidence>
<dbReference type="PANTHER" id="PTHR16466:SF6">
    <property type="entry name" value="TELOMERIC REPEAT-BINDING FACTOR 2-INTERACTING PROTEIN 1"/>
    <property type="match status" value="1"/>
</dbReference>
<evidence type="ECO:0000313" key="8">
    <source>
        <dbReference type="Proteomes" id="UP001353858"/>
    </source>
</evidence>
<evidence type="ECO:0000256" key="5">
    <source>
        <dbReference type="RuleBase" id="RU367107"/>
    </source>
</evidence>
<dbReference type="InterPro" id="IPR015010">
    <property type="entry name" value="TERF2IP_Myb"/>
</dbReference>
<proteinExistence type="inferred from homology"/>
<dbReference type="AlphaFoldDB" id="A0AAN7SG88"/>
<dbReference type="Proteomes" id="UP001353858">
    <property type="component" value="Unassembled WGS sequence"/>
</dbReference>
<sequence>MRFINQQPDFKHTAMSGYRRPYTLEEERLMLRYIIENKGYYQLRGRAFWETMEVELKTQRTWQSLKEHFRKYMYNKIQNPLYQLTADEADQIRDGYINSANEKPKVVTLPQKDLHQYLTDSSDTD</sequence>
<dbReference type="InterPro" id="IPR039595">
    <property type="entry name" value="TE2IP/Rap1"/>
</dbReference>
<organism evidence="7 8">
    <name type="scientific">Aquatica leii</name>
    <dbReference type="NCBI Taxonomy" id="1421715"/>
    <lineage>
        <taxon>Eukaryota</taxon>
        <taxon>Metazoa</taxon>
        <taxon>Ecdysozoa</taxon>
        <taxon>Arthropoda</taxon>
        <taxon>Hexapoda</taxon>
        <taxon>Insecta</taxon>
        <taxon>Pterygota</taxon>
        <taxon>Neoptera</taxon>
        <taxon>Endopterygota</taxon>
        <taxon>Coleoptera</taxon>
        <taxon>Polyphaga</taxon>
        <taxon>Elateriformia</taxon>
        <taxon>Elateroidea</taxon>
        <taxon>Lampyridae</taxon>
        <taxon>Luciolinae</taxon>
        <taxon>Aquatica</taxon>
    </lineage>
</organism>
<dbReference type="GO" id="GO:0031848">
    <property type="term" value="P:protection from non-homologous end joining at telomere"/>
    <property type="evidence" value="ECO:0007669"/>
    <property type="project" value="TreeGrafter"/>
</dbReference>
<dbReference type="SUPFAM" id="SSF46689">
    <property type="entry name" value="Homeodomain-like"/>
    <property type="match status" value="1"/>
</dbReference>
<accession>A0AAN7SG88</accession>
<evidence type="ECO:0000256" key="4">
    <source>
        <dbReference type="ARBA" id="ARBA00023242"/>
    </source>
</evidence>
<dbReference type="GO" id="GO:0006355">
    <property type="term" value="P:regulation of DNA-templated transcription"/>
    <property type="evidence" value="ECO:0007669"/>
    <property type="project" value="UniProtKB-UniRule"/>
</dbReference>
<evidence type="ECO:0000259" key="6">
    <source>
        <dbReference type="Pfam" id="PF08914"/>
    </source>
</evidence>
<comment type="subunit">
    <text evidence="5">Homodimer.</text>
</comment>
<reference evidence="8" key="1">
    <citation type="submission" date="2023-01" db="EMBL/GenBank/DDBJ databases">
        <title>Key to firefly adult light organ development and bioluminescence: homeobox transcription factors regulate luciferase expression and transportation to peroxisome.</title>
        <authorList>
            <person name="Fu X."/>
        </authorList>
    </citation>
    <scope>NUCLEOTIDE SEQUENCE [LARGE SCALE GENOMIC DNA]</scope>
</reference>
<gene>
    <name evidence="7" type="ORF">RN001_010770</name>
</gene>
<dbReference type="GO" id="GO:0010833">
    <property type="term" value="P:telomere maintenance via telomere lengthening"/>
    <property type="evidence" value="ECO:0007669"/>
    <property type="project" value="UniProtKB-UniRule"/>
</dbReference>
<evidence type="ECO:0000313" key="7">
    <source>
        <dbReference type="EMBL" id="KAK4878264.1"/>
    </source>
</evidence>
<keyword evidence="5" id="KW-0010">Activator</keyword>
<evidence type="ECO:0000256" key="1">
    <source>
        <dbReference type="ARBA" id="ARBA00010467"/>
    </source>
</evidence>
<evidence type="ECO:0000256" key="3">
    <source>
        <dbReference type="ARBA" id="ARBA00022895"/>
    </source>
</evidence>
<dbReference type="Gene3D" id="1.10.10.60">
    <property type="entry name" value="Homeodomain-like"/>
    <property type="match status" value="1"/>
</dbReference>
<dbReference type="CDD" id="cd11655">
    <property type="entry name" value="rap1_myb-like"/>
    <property type="match status" value="1"/>
</dbReference>
<feature type="domain" description="TERF2-interacting telomeric protein 1 Myb" evidence="6">
    <location>
        <begin position="22"/>
        <end position="76"/>
    </location>
</feature>
<dbReference type="EMBL" id="JARPUR010000004">
    <property type="protein sequence ID" value="KAK4878264.1"/>
    <property type="molecule type" value="Genomic_DNA"/>
</dbReference>
<dbReference type="GO" id="GO:0070187">
    <property type="term" value="C:shelterin complex"/>
    <property type="evidence" value="ECO:0007669"/>
    <property type="project" value="TreeGrafter"/>
</dbReference>
<dbReference type="PANTHER" id="PTHR16466">
    <property type="entry name" value="TELOMERE REPEAT-BINDING FACTOR 2-INTERACTING PROTEIN 1"/>
    <property type="match status" value="1"/>
</dbReference>
<keyword evidence="2 5" id="KW-0158">Chromosome</keyword>
<comment type="caution">
    <text evidence="7">The sequence shown here is derived from an EMBL/GenBank/DDBJ whole genome shotgun (WGS) entry which is preliminary data.</text>
</comment>
<dbReference type="InterPro" id="IPR009057">
    <property type="entry name" value="Homeodomain-like_sf"/>
</dbReference>
<keyword evidence="5" id="KW-0804">Transcription</keyword>
<dbReference type="GO" id="GO:0042162">
    <property type="term" value="F:telomeric DNA binding"/>
    <property type="evidence" value="ECO:0007669"/>
    <property type="project" value="TreeGrafter"/>
</dbReference>
<comment type="similarity">
    <text evidence="1 5">Belongs to the RAP1 family.</text>
</comment>
<keyword evidence="5" id="KW-0805">Transcription regulation</keyword>
<protein>
    <recommendedName>
        <fullName evidence="5">Telomeric repeat-binding factor 2-interacting protein 1</fullName>
        <shortName evidence="5">TERF2-interacting telomeric protein 1</shortName>
    </recommendedName>
    <alternativeName>
        <fullName evidence="5">Repressor/activator protein 1 homolog</fullName>
    </alternativeName>
</protein>
<comment type="function">
    <text evidence="5">Acts both as a regulator of telomere function and as a transcription regulator. Involved in the regulation of telomere length and protection as a component of the shelterin complex (telosome). Does not bind DNA directly: recruited to telomeric double-stranded 5'-TTAGGG-3' repeats via its interaction with terf2. Independently of its function in telomeres, also acts as a transcription regulator: recruited to extratelomeric 5'-TTAGGG-3' sites via its association with terf2 or other factors, and regulates gene expression.</text>
</comment>
<keyword evidence="4 5" id="KW-0539">Nucleus</keyword>
<keyword evidence="3 5" id="KW-0779">Telomere</keyword>
<name>A0AAN7SG88_9COLE</name>
<comment type="subcellular location">
    <subcellularLocation>
        <location evidence="5">Nucleus</location>
    </subcellularLocation>
    <subcellularLocation>
        <location evidence="5">Chromosome</location>
        <location evidence="5">Telomere</location>
    </subcellularLocation>
</comment>
<dbReference type="Pfam" id="PF08914">
    <property type="entry name" value="Myb_Rap1"/>
    <property type="match status" value="1"/>
</dbReference>